<accession>A0A1G5S5V9</accession>
<proteinExistence type="predicted"/>
<evidence type="ECO:0000256" key="1">
    <source>
        <dbReference type="SAM" id="MobiDB-lite"/>
    </source>
</evidence>
<keyword evidence="2" id="KW-0472">Membrane</keyword>
<keyword evidence="2" id="KW-0812">Transmembrane</keyword>
<dbReference type="Proteomes" id="UP000199208">
    <property type="component" value="Unassembled WGS sequence"/>
</dbReference>
<name>A0A1G5S5V9_9FIRM</name>
<dbReference type="AlphaFoldDB" id="A0A1G5S5V9"/>
<evidence type="ECO:0000313" key="4">
    <source>
        <dbReference type="Proteomes" id="UP000199208"/>
    </source>
</evidence>
<keyword evidence="4" id="KW-1185">Reference proteome</keyword>
<keyword evidence="2" id="KW-1133">Transmembrane helix</keyword>
<sequence>MRKYVLIILVAVFFTHLSSTFLGLNDPVFAASPESNGYWQLVETETVIPSDQIIGDKSDTRETKFNYTEGSVTVLYNRTTYDGIHNTYSNEVLTRTGSWSLPPKKVAPDEKVTLNLNARIDQFDRLSINYSGITMKAYFAELTAPFGRLDAGSGDFVDQSGLGLCEAIIADGVVKVASQTKEVTGTFGQGRAGMKKALFVVVRCDKVLGAKYIYEWKTDDVATSLPDTADSEQIAAKSIKGVIYFDQKHTKPIPHTIVHAIFYNKNGEIMGNVRSVSDSQGRYVLSLNQPLNDDHQLRLGIEFSYNPEGVNFLNQFDERDNKRLCYLVVTDGFITASSQEEILFDFCPLEGYSVSISEGWKEQLTAEEKKEYKERVNENIRLYEALINAFEIYNEALGVTLDYQLPVDVHAFRGGSITKINEAFDSFYQPANGDIYLAYLHASYQSPLFPYAVFHEFSHFAMQCMYGHRLPIMEGDINHGGYANTSTADSYMEGFAVLMGLAMQAYVNDDVVMIIPGRMNIEVNYKAWDESGKAEEFAVAGTLWDLIDNPSEDDDAVAIAFEELWSVLQEYRSDFTAVYEALMVKYPSQKIQIDQVFKNHGFFFSSAAGDGVYTIGEAFMDSNKDNIYTNGERFVDYSTRDLDGNPTMQYKEGDPIGSAAYASDPKRRSSQPFSGHYIRVANDLPYYNVQVKFYDHPALDYSTKTVNLQGMVYVEVPPAGYDCELTVWPEGQDEAPLVFSSIDFRRNYAAILQNGYFLDHAFDENGKAFEFDFNDTGENEKGAETILFVKVAVILAVIVGGIFLISRFRSHSS</sequence>
<feature type="transmembrane region" description="Helical" evidence="2">
    <location>
        <begin position="786"/>
        <end position="805"/>
    </location>
</feature>
<organism evidence="3 4">
    <name type="scientific">Acidaminobacter hydrogenoformans DSM 2784</name>
    <dbReference type="NCBI Taxonomy" id="1120920"/>
    <lineage>
        <taxon>Bacteria</taxon>
        <taxon>Bacillati</taxon>
        <taxon>Bacillota</taxon>
        <taxon>Clostridia</taxon>
        <taxon>Peptostreptococcales</taxon>
        <taxon>Acidaminobacteraceae</taxon>
        <taxon>Acidaminobacter</taxon>
    </lineage>
</organism>
<evidence type="ECO:0000256" key="2">
    <source>
        <dbReference type="SAM" id="Phobius"/>
    </source>
</evidence>
<dbReference type="RefSeq" id="WP_092592050.1">
    <property type="nucleotide sequence ID" value="NZ_FMWL01000015.1"/>
</dbReference>
<dbReference type="EMBL" id="FMWL01000015">
    <property type="protein sequence ID" value="SCZ80939.1"/>
    <property type="molecule type" value="Genomic_DNA"/>
</dbReference>
<evidence type="ECO:0000313" key="3">
    <source>
        <dbReference type="EMBL" id="SCZ80939.1"/>
    </source>
</evidence>
<feature type="region of interest" description="Disordered" evidence="1">
    <location>
        <begin position="646"/>
        <end position="669"/>
    </location>
</feature>
<gene>
    <name evidence="3" type="ORF">SAMN03080599_02525</name>
</gene>
<reference evidence="3 4" key="1">
    <citation type="submission" date="2016-10" db="EMBL/GenBank/DDBJ databases">
        <authorList>
            <person name="de Groot N.N."/>
        </authorList>
    </citation>
    <scope>NUCLEOTIDE SEQUENCE [LARGE SCALE GENOMIC DNA]</scope>
    <source>
        <strain evidence="3 4">DSM 2784</strain>
    </source>
</reference>
<protein>
    <submittedName>
        <fullName evidence="3">Uncharacterized protein</fullName>
    </submittedName>
</protein>
<dbReference type="STRING" id="1120920.SAMN03080599_02525"/>